<accession>A0A8X6WT09</accession>
<organism evidence="1 2">
    <name type="scientific">Trichonephila inaurata madagascariensis</name>
    <dbReference type="NCBI Taxonomy" id="2747483"/>
    <lineage>
        <taxon>Eukaryota</taxon>
        <taxon>Metazoa</taxon>
        <taxon>Ecdysozoa</taxon>
        <taxon>Arthropoda</taxon>
        <taxon>Chelicerata</taxon>
        <taxon>Arachnida</taxon>
        <taxon>Araneae</taxon>
        <taxon>Araneomorphae</taxon>
        <taxon>Entelegynae</taxon>
        <taxon>Araneoidea</taxon>
        <taxon>Nephilidae</taxon>
        <taxon>Trichonephila</taxon>
        <taxon>Trichonephila inaurata</taxon>
    </lineage>
</organism>
<evidence type="ECO:0000313" key="1">
    <source>
        <dbReference type="EMBL" id="GFY40798.1"/>
    </source>
</evidence>
<dbReference type="AlphaFoldDB" id="A0A8X6WT09"/>
<comment type="caution">
    <text evidence="1">The sequence shown here is derived from an EMBL/GenBank/DDBJ whole genome shotgun (WGS) entry which is preliminary data.</text>
</comment>
<keyword evidence="2" id="KW-1185">Reference proteome</keyword>
<gene>
    <name evidence="1" type="ORF">TNIN_167131</name>
</gene>
<reference evidence="1" key="1">
    <citation type="submission" date="2020-08" db="EMBL/GenBank/DDBJ databases">
        <title>Multicomponent nature underlies the extraordinary mechanical properties of spider dragline silk.</title>
        <authorList>
            <person name="Kono N."/>
            <person name="Nakamura H."/>
            <person name="Mori M."/>
            <person name="Yoshida Y."/>
            <person name="Ohtoshi R."/>
            <person name="Malay A.D."/>
            <person name="Moran D.A.P."/>
            <person name="Tomita M."/>
            <person name="Numata K."/>
            <person name="Arakawa K."/>
        </authorList>
    </citation>
    <scope>NUCLEOTIDE SEQUENCE</scope>
</reference>
<protein>
    <submittedName>
        <fullName evidence="1">Uncharacterized protein</fullName>
    </submittedName>
</protein>
<proteinExistence type="predicted"/>
<evidence type="ECO:0000313" key="2">
    <source>
        <dbReference type="Proteomes" id="UP000886998"/>
    </source>
</evidence>
<sequence length="118" mass="13648">MGNKIIIPNTNVLLMPNPIRMNDVHLRGNSMNLDALVHEIPPLNAHLNRINARYHEAGFCFKLELNYKARTYAKYLNTKGFIHMIAHKWTVRSSEADIEGKTVEYINWIKGLVAFKEE</sequence>
<dbReference type="EMBL" id="BMAV01002107">
    <property type="protein sequence ID" value="GFY40798.1"/>
    <property type="molecule type" value="Genomic_DNA"/>
</dbReference>
<dbReference type="Proteomes" id="UP000886998">
    <property type="component" value="Unassembled WGS sequence"/>
</dbReference>
<name>A0A8X6WT09_9ARAC</name>